<feature type="transmembrane region" description="Helical" evidence="8">
    <location>
        <begin position="335"/>
        <end position="354"/>
    </location>
</feature>
<organism evidence="10 11">
    <name type="scientific">Candidatus Beckwithbacteria bacterium GW2011_GWB1_47_15</name>
    <dbReference type="NCBI Taxonomy" id="1618371"/>
    <lineage>
        <taxon>Bacteria</taxon>
        <taxon>Candidatus Beckwithiibacteriota</taxon>
    </lineage>
</organism>
<feature type="transmembrane region" description="Helical" evidence="8">
    <location>
        <begin position="186"/>
        <end position="205"/>
    </location>
</feature>
<evidence type="ECO:0000256" key="7">
    <source>
        <dbReference type="ARBA" id="ARBA00023136"/>
    </source>
</evidence>
<dbReference type="GO" id="GO:0016763">
    <property type="term" value="F:pentosyltransferase activity"/>
    <property type="evidence" value="ECO:0007669"/>
    <property type="project" value="TreeGrafter"/>
</dbReference>
<dbReference type="EMBL" id="LCNT01000002">
    <property type="protein sequence ID" value="KKU61692.1"/>
    <property type="molecule type" value="Genomic_DNA"/>
</dbReference>
<keyword evidence="4 10" id="KW-0808">Transferase</keyword>
<feature type="transmembrane region" description="Helical" evidence="8">
    <location>
        <begin position="70"/>
        <end position="88"/>
    </location>
</feature>
<evidence type="ECO:0000256" key="8">
    <source>
        <dbReference type="SAM" id="Phobius"/>
    </source>
</evidence>
<feature type="transmembrane region" description="Helical" evidence="8">
    <location>
        <begin position="123"/>
        <end position="142"/>
    </location>
</feature>
<evidence type="ECO:0000256" key="6">
    <source>
        <dbReference type="ARBA" id="ARBA00022989"/>
    </source>
</evidence>
<feature type="transmembrane region" description="Helical" evidence="8">
    <location>
        <begin position="162"/>
        <end position="179"/>
    </location>
</feature>
<keyword evidence="5 8" id="KW-0812">Transmembrane</keyword>
<dbReference type="InterPro" id="IPR050297">
    <property type="entry name" value="LipidA_mod_glycosyltrf_83"/>
</dbReference>
<proteinExistence type="predicted"/>
<dbReference type="Proteomes" id="UP000033860">
    <property type="component" value="Unassembled WGS sequence"/>
</dbReference>
<evidence type="ECO:0000256" key="5">
    <source>
        <dbReference type="ARBA" id="ARBA00022692"/>
    </source>
</evidence>
<sequence>MLAFVLFFAAFLRIINLNQSLWLDEAFQAKAIANFSLSGLLNVYLKNDFNPPLSYLVNFFFSKIFGNSEVALRLPSVVFGVATVYLVYLIAREVLPKKVAHWPALLLATSGLHLYYSQEARMYSLVTLAVTGSFFCLIRLIRSGSHQWQYFFFLTSLLYSHYLAWFVLPAQAVAVFLLDRSKFKKVFLLQLASVLTFIPWLPTLFSQVKVGLASAAASPAWSSVVGGVSFKNLSLIPVKFLVGRIAIDNNFVFALVLAVPLALSSWLIILALKAKPKLSFAKVVIFSWLVLPFLLIVLVSVKVPVLAYFRLLFLLPAFYLGLVLGASLLKKNYQGLALAFFLVLNLTASAVYLLNPKFHREDWRGLVKVLVEKNLNLQPVVIIPVVDAPLKYYYAGNIVASDNLASVLDARQIWLVPYAEAIFDPSLTSRQKLELSGFKPNFVRHFTGDLTLIQYIK</sequence>
<keyword evidence="2" id="KW-1003">Cell membrane</keyword>
<evidence type="ECO:0000313" key="10">
    <source>
        <dbReference type="EMBL" id="KKU61692.1"/>
    </source>
</evidence>
<evidence type="ECO:0000259" key="9">
    <source>
        <dbReference type="Pfam" id="PF13231"/>
    </source>
</evidence>
<dbReference type="PANTHER" id="PTHR33908">
    <property type="entry name" value="MANNOSYLTRANSFERASE YKCB-RELATED"/>
    <property type="match status" value="1"/>
</dbReference>
<feature type="transmembrane region" description="Helical" evidence="8">
    <location>
        <begin position="278"/>
        <end position="299"/>
    </location>
</feature>
<keyword evidence="3" id="KW-0328">Glycosyltransferase</keyword>
<dbReference type="InterPro" id="IPR038731">
    <property type="entry name" value="RgtA/B/C-like"/>
</dbReference>
<comment type="subcellular location">
    <subcellularLocation>
        <location evidence="1">Cell membrane</location>
        <topology evidence="1">Multi-pass membrane protein</topology>
    </subcellularLocation>
</comment>
<reference evidence="10 11" key="1">
    <citation type="journal article" date="2015" name="Nature">
        <title>rRNA introns, odd ribosomes, and small enigmatic genomes across a large radiation of phyla.</title>
        <authorList>
            <person name="Brown C.T."/>
            <person name="Hug L.A."/>
            <person name="Thomas B.C."/>
            <person name="Sharon I."/>
            <person name="Castelle C.J."/>
            <person name="Singh A."/>
            <person name="Wilkins M.J."/>
            <person name="Williams K.H."/>
            <person name="Banfield J.F."/>
        </authorList>
    </citation>
    <scope>NUCLEOTIDE SEQUENCE [LARGE SCALE GENOMIC DNA]</scope>
</reference>
<dbReference type="Pfam" id="PF13231">
    <property type="entry name" value="PMT_2"/>
    <property type="match status" value="1"/>
</dbReference>
<accession>A0A0G1RX31</accession>
<gene>
    <name evidence="10" type="ORF">UX85_C0002G0072</name>
</gene>
<name>A0A0G1RX31_9BACT</name>
<dbReference type="GO" id="GO:0009103">
    <property type="term" value="P:lipopolysaccharide biosynthetic process"/>
    <property type="evidence" value="ECO:0007669"/>
    <property type="project" value="UniProtKB-ARBA"/>
</dbReference>
<evidence type="ECO:0000256" key="2">
    <source>
        <dbReference type="ARBA" id="ARBA00022475"/>
    </source>
</evidence>
<feature type="domain" description="Glycosyltransferase RgtA/B/C/D-like" evidence="9">
    <location>
        <begin position="51"/>
        <end position="203"/>
    </location>
</feature>
<dbReference type="PANTHER" id="PTHR33908:SF11">
    <property type="entry name" value="MEMBRANE PROTEIN"/>
    <property type="match status" value="1"/>
</dbReference>
<keyword evidence="6 8" id="KW-1133">Transmembrane helix</keyword>
<evidence type="ECO:0000256" key="4">
    <source>
        <dbReference type="ARBA" id="ARBA00022679"/>
    </source>
</evidence>
<dbReference type="GO" id="GO:0005886">
    <property type="term" value="C:plasma membrane"/>
    <property type="evidence" value="ECO:0007669"/>
    <property type="project" value="UniProtKB-SubCell"/>
</dbReference>
<feature type="transmembrane region" description="Helical" evidence="8">
    <location>
        <begin position="311"/>
        <end position="329"/>
    </location>
</feature>
<evidence type="ECO:0000256" key="1">
    <source>
        <dbReference type="ARBA" id="ARBA00004651"/>
    </source>
</evidence>
<dbReference type="PATRIC" id="fig|1618371.3.peg.360"/>
<protein>
    <submittedName>
        <fullName evidence="10">Glycosyl transferase family 39</fullName>
    </submittedName>
</protein>
<dbReference type="AlphaFoldDB" id="A0A0G1RX31"/>
<evidence type="ECO:0000313" key="11">
    <source>
        <dbReference type="Proteomes" id="UP000033860"/>
    </source>
</evidence>
<evidence type="ECO:0000256" key="3">
    <source>
        <dbReference type="ARBA" id="ARBA00022676"/>
    </source>
</evidence>
<comment type="caution">
    <text evidence="10">The sequence shown here is derived from an EMBL/GenBank/DDBJ whole genome shotgun (WGS) entry which is preliminary data.</text>
</comment>
<keyword evidence="7 8" id="KW-0472">Membrane</keyword>
<feature type="transmembrane region" description="Helical" evidence="8">
    <location>
        <begin position="251"/>
        <end position="272"/>
    </location>
</feature>